<dbReference type="PROSITE" id="PS51419">
    <property type="entry name" value="RAB"/>
    <property type="match status" value="1"/>
</dbReference>
<dbReference type="GO" id="GO:0015031">
    <property type="term" value="P:protein transport"/>
    <property type="evidence" value="ECO:0007669"/>
    <property type="project" value="UniProtKB-KW"/>
</dbReference>
<gene>
    <name evidence="9" type="ORF">JKP88DRAFT_206153</name>
</gene>
<protein>
    <recommendedName>
        <fullName evidence="8">Ras-related protein Rab-7b</fullName>
    </recommendedName>
</protein>
<dbReference type="AlphaFoldDB" id="A0A836CL84"/>
<dbReference type="InterPro" id="IPR027417">
    <property type="entry name" value="P-loop_NTPase"/>
</dbReference>
<dbReference type="PROSITE" id="PS51421">
    <property type="entry name" value="RAS"/>
    <property type="match status" value="1"/>
</dbReference>
<evidence type="ECO:0000256" key="3">
    <source>
        <dbReference type="ARBA" id="ARBA00022741"/>
    </source>
</evidence>
<dbReference type="PRINTS" id="PR00449">
    <property type="entry name" value="RASTRNSFRMNG"/>
</dbReference>
<evidence type="ECO:0000256" key="7">
    <source>
        <dbReference type="ARBA" id="ARBA00023289"/>
    </source>
</evidence>
<organism evidence="9 10">
    <name type="scientific">Tribonema minus</name>
    <dbReference type="NCBI Taxonomy" id="303371"/>
    <lineage>
        <taxon>Eukaryota</taxon>
        <taxon>Sar</taxon>
        <taxon>Stramenopiles</taxon>
        <taxon>Ochrophyta</taxon>
        <taxon>PX clade</taxon>
        <taxon>Xanthophyceae</taxon>
        <taxon>Tribonematales</taxon>
        <taxon>Tribonemataceae</taxon>
        <taxon>Tribonema</taxon>
    </lineage>
</organism>
<dbReference type="Gene3D" id="3.40.50.300">
    <property type="entry name" value="P-loop containing nucleotide triphosphate hydrolases"/>
    <property type="match status" value="1"/>
</dbReference>
<dbReference type="Pfam" id="PF00071">
    <property type="entry name" value="Ras"/>
    <property type="match status" value="1"/>
</dbReference>
<dbReference type="GO" id="GO:0030139">
    <property type="term" value="C:endocytic vesicle"/>
    <property type="evidence" value="ECO:0007669"/>
    <property type="project" value="UniProtKB-ARBA"/>
</dbReference>
<dbReference type="SMART" id="SM00173">
    <property type="entry name" value="RAS"/>
    <property type="match status" value="1"/>
</dbReference>
<accession>A0A836CL84</accession>
<evidence type="ECO:0000313" key="9">
    <source>
        <dbReference type="EMBL" id="KAG5189443.1"/>
    </source>
</evidence>
<comment type="caution">
    <text evidence="9">The sequence shown here is derived from an EMBL/GenBank/DDBJ whole genome shotgun (WGS) entry which is preliminary data.</text>
</comment>
<keyword evidence="6" id="KW-0449">Lipoprotein</keyword>
<dbReference type="GO" id="GO:0003924">
    <property type="term" value="F:GTPase activity"/>
    <property type="evidence" value="ECO:0007669"/>
    <property type="project" value="InterPro"/>
</dbReference>
<dbReference type="InterPro" id="IPR001806">
    <property type="entry name" value="Small_GTPase"/>
</dbReference>
<keyword evidence="3" id="KW-0547">Nucleotide-binding</keyword>
<dbReference type="OrthoDB" id="1436450at2759"/>
<evidence type="ECO:0000256" key="5">
    <source>
        <dbReference type="ARBA" id="ARBA00023134"/>
    </source>
</evidence>
<dbReference type="EMBL" id="JAFCMP010000050">
    <property type="protein sequence ID" value="KAG5189443.1"/>
    <property type="molecule type" value="Genomic_DNA"/>
</dbReference>
<dbReference type="CDD" id="cd01862">
    <property type="entry name" value="Rab7"/>
    <property type="match status" value="1"/>
</dbReference>
<proteinExistence type="inferred from homology"/>
<keyword evidence="10" id="KW-1185">Reference proteome</keyword>
<dbReference type="SMART" id="SM00176">
    <property type="entry name" value="RAN"/>
    <property type="match status" value="1"/>
</dbReference>
<dbReference type="SMART" id="SM00175">
    <property type="entry name" value="RAB"/>
    <property type="match status" value="1"/>
</dbReference>
<evidence type="ECO:0000256" key="4">
    <source>
        <dbReference type="ARBA" id="ARBA00022927"/>
    </source>
</evidence>
<keyword evidence="4" id="KW-0653">Protein transport</keyword>
<sequence>MTLPGRKVLLKVICVGDSGVGKTALMHQVVHKKFSNTYRATIGADFMEREAVIEGRNVSVQIWDTAGQERFQSLGVAFYRGADACILVFDITNPRSFEQLGSWREEFIAQANPANPDTFPFVCLGNKVDRNEERRVSKAAAQQWCATSGARPIPYFETSARDGAAVEAAFMQVITLALHNSAAAAPEAFMPDMVNLSYQERYRRQKPSDNTPCC</sequence>
<reference evidence="9" key="1">
    <citation type="submission" date="2021-02" db="EMBL/GenBank/DDBJ databases">
        <title>First Annotated Genome of the Yellow-green Alga Tribonema minus.</title>
        <authorList>
            <person name="Mahan K.M."/>
        </authorList>
    </citation>
    <scope>NUCLEOTIDE SEQUENCE</scope>
    <source>
        <strain evidence="9">UTEX B ZZ1240</strain>
    </source>
</reference>
<dbReference type="GO" id="GO:0005764">
    <property type="term" value="C:lysosome"/>
    <property type="evidence" value="ECO:0007669"/>
    <property type="project" value="UniProtKB-ARBA"/>
</dbReference>
<evidence type="ECO:0000256" key="1">
    <source>
        <dbReference type="ARBA" id="ARBA00006270"/>
    </source>
</evidence>
<keyword evidence="7" id="KW-0636">Prenylation</keyword>
<evidence type="ECO:0000256" key="2">
    <source>
        <dbReference type="ARBA" id="ARBA00022448"/>
    </source>
</evidence>
<dbReference type="InterPro" id="IPR005225">
    <property type="entry name" value="Small_GTP-bd"/>
</dbReference>
<dbReference type="GO" id="GO:0005525">
    <property type="term" value="F:GTP binding"/>
    <property type="evidence" value="ECO:0007669"/>
    <property type="project" value="UniProtKB-KW"/>
</dbReference>
<keyword evidence="5" id="KW-0342">GTP-binding</keyword>
<dbReference type="Proteomes" id="UP000664859">
    <property type="component" value="Unassembled WGS sequence"/>
</dbReference>
<dbReference type="PANTHER" id="PTHR47981:SF20">
    <property type="entry name" value="RAS-RELATED PROTEIN RAB-7A"/>
    <property type="match status" value="1"/>
</dbReference>
<dbReference type="SMART" id="SM00174">
    <property type="entry name" value="RHO"/>
    <property type="match status" value="1"/>
</dbReference>
<keyword evidence="2" id="KW-0813">Transport</keyword>
<evidence type="ECO:0000256" key="6">
    <source>
        <dbReference type="ARBA" id="ARBA00023288"/>
    </source>
</evidence>
<evidence type="ECO:0000256" key="8">
    <source>
        <dbReference type="ARBA" id="ARBA00067801"/>
    </source>
</evidence>
<dbReference type="NCBIfam" id="TIGR00231">
    <property type="entry name" value="small_GTP"/>
    <property type="match status" value="1"/>
</dbReference>
<name>A0A836CL84_9STRA</name>
<dbReference type="SUPFAM" id="SSF52540">
    <property type="entry name" value="P-loop containing nucleoside triphosphate hydrolases"/>
    <property type="match status" value="1"/>
</dbReference>
<dbReference type="FunFam" id="3.40.50.300:FF:000751">
    <property type="entry name" value="Rab family GTPase, putative"/>
    <property type="match status" value="1"/>
</dbReference>
<dbReference type="GO" id="GO:0005770">
    <property type="term" value="C:late endosome"/>
    <property type="evidence" value="ECO:0007669"/>
    <property type="project" value="UniProtKB-ARBA"/>
</dbReference>
<comment type="similarity">
    <text evidence="1">Belongs to the small GTPase superfamily. Rab family.</text>
</comment>
<dbReference type="PANTHER" id="PTHR47981">
    <property type="entry name" value="RAB FAMILY"/>
    <property type="match status" value="1"/>
</dbReference>
<dbReference type="GO" id="GO:0002682">
    <property type="term" value="P:regulation of immune system process"/>
    <property type="evidence" value="ECO:0007669"/>
    <property type="project" value="UniProtKB-ARBA"/>
</dbReference>
<evidence type="ECO:0000313" key="10">
    <source>
        <dbReference type="Proteomes" id="UP000664859"/>
    </source>
</evidence>